<dbReference type="OrthoDB" id="9939914at2"/>
<reference evidence="2 3" key="1">
    <citation type="submission" date="2018-02" db="EMBL/GenBank/DDBJ databases">
        <title>Comparative genomes isolates from brazilian mangrove.</title>
        <authorList>
            <person name="Araujo J.E."/>
            <person name="Taketani R.G."/>
            <person name="Silva M.C.P."/>
            <person name="Loureco M.V."/>
            <person name="Andreote F.D."/>
        </authorList>
    </citation>
    <scope>NUCLEOTIDE SEQUENCE [LARGE SCALE GENOMIC DNA]</scope>
    <source>
        <strain evidence="2 3">NAP PRIS-MGV</strain>
    </source>
</reference>
<feature type="chain" id="PRO_5015478400" evidence="1">
    <location>
        <begin position="27"/>
        <end position="99"/>
    </location>
</feature>
<evidence type="ECO:0000256" key="1">
    <source>
        <dbReference type="SAM" id="SignalP"/>
    </source>
</evidence>
<dbReference type="RefSeq" id="WP_105356108.1">
    <property type="nucleotide sequence ID" value="NZ_PUIB01000018.1"/>
</dbReference>
<gene>
    <name evidence="2" type="ORF">C5Y98_17895</name>
</gene>
<sequence>MARSLLTIAIVLAWSLAALPNPNLLAAENLPDLRGVPTIVYGLGIPKMEYSQVNVARSVPAFCRRPNVAGQDYVKLPMGNVTPGRIIIVEEEAFLGFTP</sequence>
<dbReference type="EMBL" id="PUIB01000018">
    <property type="protein sequence ID" value="PQO33009.1"/>
    <property type="molecule type" value="Genomic_DNA"/>
</dbReference>
<accession>A0A2S8FLF1</accession>
<evidence type="ECO:0000313" key="3">
    <source>
        <dbReference type="Proteomes" id="UP000239388"/>
    </source>
</evidence>
<comment type="caution">
    <text evidence="2">The sequence shown here is derived from an EMBL/GenBank/DDBJ whole genome shotgun (WGS) entry which is preliminary data.</text>
</comment>
<protein>
    <submittedName>
        <fullName evidence="2">Uncharacterized protein</fullName>
    </submittedName>
</protein>
<proteinExistence type="predicted"/>
<feature type="signal peptide" evidence="1">
    <location>
        <begin position="1"/>
        <end position="26"/>
    </location>
</feature>
<keyword evidence="1" id="KW-0732">Signal</keyword>
<evidence type="ECO:0000313" key="2">
    <source>
        <dbReference type="EMBL" id="PQO33009.1"/>
    </source>
</evidence>
<name>A0A2S8FLF1_9BACT</name>
<dbReference type="AlphaFoldDB" id="A0A2S8FLF1"/>
<organism evidence="2 3">
    <name type="scientific">Blastopirellula marina</name>
    <dbReference type="NCBI Taxonomy" id="124"/>
    <lineage>
        <taxon>Bacteria</taxon>
        <taxon>Pseudomonadati</taxon>
        <taxon>Planctomycetota</taxon>
        <taxon>Planctomycetia</taxon>
        <taxon>Pirellulales</taxon>
        <taxon>Pirellulaceae</taxon>
        <taxon>Blastopirellula</taxon>
    </lineage>
</organism>
<dbReference type="Proteomes" id="UP000239388">
    <property type="component" value="Unassembled WGS sequence"/>
</dbReference>